<feature type="region of interest" description="Disordered" evidence="1">
    <location>
        <begin position="55"/>
        <end position="83"/>
    </location>
</feature>
<comment type="caution">
    <text evidence="2">The sequence shown here is derived from an EMBL/GenBank/DDBJ whole genome shotgun (WGS) entry which is preliminary data.</text>
</comment>
<evidence type="ECO:0000313" key="2">
    <source>
        <dbReference type="EMBL" id="GEU89111.1"/>
    </source>
</evidence>
<feature type="region of interest" description="Disordered" evidence="1">
    <location>
        <begin position="761"/>
        <end position="783"/>
    </location>
</feature>
<dbReference type="Pfam" id="PF14223">
    <property type="entry name" value="Retrotran_gag_2"/>
    <property type="match status" value="1"/>
</dbReference>
<accession>A0A6L2NRV7</accession>
<name>A0A6L2NRV7_TANCI</name>
<gene>
    <name evidence="2" type="ORF">Tci_061089</name>
</gene>
<dbReference type="EMBL" id="BKCJ010009890">
    <property type="protein sequence ID" value="GEU89111.1"/>
    <property type="molecule type" value="Genomic_DNA"/>
</dbReference>
<feature type="compositionally biased region" description="Basic and acidic residues" evidence="1">
    <location>
        <begin position="430"/>
        <end position="439"/>
    </location>
</feature>
<reference evidence="2" key="1">
    <citation type="journal article" date="2019" name="Sci. Rep.">
        <title>Draft genome of Tanacetum cinerariifolium, the natural source of mosquito coil.</title>
        <authorList>
            <person name="Yamashiro T."/>
            <person name="Shiraishi A."/>
            <person name="Satake H."/>
            <person name="Nakayama K."/>
        </authorList>
    </citation>
    <scope>NUCLEOTIDE SEQUENCE</scope>
</reference>
<feature type="region of interest" description="Disordered" evidence="1">
    <location>
        <begin position="430"/>
        <end position="451"/>
    </location>
</feature>
<organism evidence="2">
    <name type="scientific">Tanacetum cinerariifolium</name>
    <name type="common">Dalmatian daisy</name>
    <name type="synonym">Chrysanthemum cinerariifolium</name>
    <dbReference type="NCBI Taxonomy" id="118510"/>
    <lineage>
        <taxon>Eukaryota</taxon>
        <taxon>Viridiplantae</taxon>
        <taxon>Streptophyta</taxon>
        <taxon>Embryophyta</taxon>
        <taxon>Tracheophyta</taxon>
        <taxon>Spermatophyta</taxon>
        <taxon>Magnoliopsida</taxon>
        <taxon>eudicotyledons</taxon>
        <taxon>Gunneridae</taxon>
        <taxon>Pentapetalae</taxon>
        <taxon>asterids</taxon>
        <taxon>campanulids</taxon>
        <taxon>Asterales</taxon>
        <taxon>Asteraceae</taxon>
        <taxon>Asteroideae</taxon>
        <taxon>Anthemideae</taxon>
        <taxon>Anthemidinae</taxon>
        <taxon>Tanacetum</taxon>
    </lineage>
</organism>
<protein>
    <submittedName>
        <fullName evidence="2">Uncharacterized protein</fullName>
    </submittedName>
</protein>
<sequence length="940" mass="106922">MPRNKARTDEIPLPKYFPTASEERFPLLSQRVAPAEEVCTTEKLSINRGQRHFYISQRPPQEVSGTGSESKGSAKKKGRTVAVTTEDMQKRMNDVKARTTLLLALPDEHQLRFSKYKTAQELWVAILKTFGGNEATKKTKKNQLKQQYGNFKAEGSETLEQSFNRLQAIVSHLEFMDVEIEQDDLNQKFLTSLAPEWLMYTIVRRNRSDLYTMSLDDLYNHLKVYEPEVQKKSESNSQNMAFISSAKNSSGKGEVNTASIPTARTQVSPASADVAAASISLDIVCAYIVSQSNGSQIKYKDINQIDEDDIEEMDINQRLNASIATRWVILPGSAGHPGAKTGVEEKTSNKSYMANEEENHASVANEEAPTEFALMAKSSSKNEVKARLVEFKNQEIKFCKKIKGVEFNVESKNNRIERLTNELKELKKEKKGLDSKLTDEPVSPLGDVSQGEAFPTVSGLEAGQDRENIIKTSALPHDLTPRVTSLAADEGSMQHHLQELMDLCTRLQRLQTKMATKITAQDLEIYNLKARITFLEDKDGGGAEPSRKDATIKERSLETWKEAGVERSTKRGKVSTVGIPTGSGLVPIASPIFTTVSVVTPYSRRKGKEEMVESDTPKKKKLQEQIDVQDAEIARIHAEEELQMLIDGLDRNNEVIARHLHEYEQAAAELTIREKIDLINELVKYQDHHAKIIKYQAQQSKPLSKKQQREFYMSVLKSHSGWKTKHFKGMTLEEIREKFIPVWKQIEDFVPIASKEEGERVKRKGLRLEQESAKKMKTSEEGSEEDLKEMMQLVLVEEVKHPIIDWEIHTEGKRDYWKIIRLGGSTTVYQIFMDMLKHLDREDLNQMWTLVKETLSIRQASSDKEKELWVELKSDEIPLPEYFPTASEERFPLLSQRVTPAKEVCTAEKLSINRGQRHFYINQRRVSVIPGMCPMIDPMI</sequence>
<evidence type="ECO:0000256" key="1">
    <source>
        <dbReference type="SAM" id="MobiDB-lite"/>
    </source>
</evidence>
<proteinExistence type="predicted"/>
<feature type="compositionally biased region" description="Basic and acidic residues" evidence="1">
    <location>
        <begin position="761"/>
        <end position="780"/>
    </location>
</feature>
<dbReference type="AlphaFoldDB" id="A0A6L2NRV7"/>